<keyword evidence="2" id="KW-1185">Reference proteome</keyword>
<name>A0A5C3Q4M1_9AGAR</name>
<dbReference type="EMBL" id="ML178870">
    <property type="protein sequence ID" value="TFK95979.1"/>
    <property type="molecule type" value="Genomic_DNA"/>
</dbReference>
<proteinExistence type="predicted"/>
<reference evidence="1 2" key="1">
    <citation type="journal article" date="2019" name="Nat. Ecol. Evol.">
        <title>Megaphylogeny resolves global patterns of mushroom evolution.</title>
        <authorList>
            <person name="Varga T."/>
            <person name="Krizsan K."/>
            <person name="Foldi C."/>
            <person name="Dima B."/>
            <person name="Sanchez-Garcia M."/>
            <person name="Sanchez-Ramirez S."/>
            <person name="Szollosi G.J."/>
            <person name="Szarkandi J.G."/>
            <person name="Papp V."/>
            <person name="Albert L."/>
            <person name="Andreopoulos W."/>
            <person name="Angelini C."/>
            <person name="Antonin V."/>
            <person name="Barry K.W."/>
            <person name="Bougher N.L."/>
            <person name="Buchanan P."/>
            <person name="Buyck B."/>
            <person name="Bense V."/>
            <person name="Catcheside P."/>
            <person name="Chovatia M."/>
            <person name="Cooper J."/>
            <person name="Damon W."/>
            <person name="Desjardin D."/>
            <person name="Finy P."/>
            <person name="Geml J."/>
            <person name="Haridas S."/>
            <person name="Hughes K."/>
            <person name="Justo A."/>
            <person name="Karasinski D."/>
            <person name="Kautmanova I."/>
            <person name="Kiss B."/>
            <person name="Kocsube S."/>
            <person name="Kotiranta H."/>
            <person name="LaButti K.M."/>
            <person name="Lechner B.E."/>
            <person name="Liimatainen K."/>
            <person name="Lipzen A."/>
            <person name="Lukacs Z."/>
            <person name="Mihaltcheva S."/>
            <person name="Morgado L.N."/>
            <person name="Niskanen T."/>
            <person name="Noordeloos M.E."/>
            <person name="Ohm R.A."/>
            <person name="Ortiz-Santana B."/>
            <person name="Ovrebo C."/>
            <person name="Racz N."/>
            <person name="Riley R."/>
            <person name="Savchenko A."/>
            <person name="Shiryaev A."/>
            <person name="Soop K."/>
            <person name="Spirin V."/>
            <person name="Szebenyi C."/>
            <person name="Tomsovsky M."/>
            <person name="Tulloss R.E."/>
            <person name="Uehling J."/>
            <person name="Grigoriev I.V."/>
            <person name="Vagvolgyi C."/>
            <person name="Papp T."/>
            <person name="Martin F.M."/>
            <person name="Miettinen O."/>
            <person name="Hibbett D.S."/>
            <person name="Nagy L.G."/>
        </authorList>
    </citation>
    <scope>NUCLEOTIDE SEQUENCE [LARGE SCALE GENOMIC DNA]</scope>
    <source>
        <strain evidence="1 2">CBS 309.79</strain>
    </source>
</reference>
<protein>
    <recommendedName>
        <fullName evidence="3">BTB domain-containing protein</fullName>
    </recommendedName>
</protein>
<dbReference type="AlphaFoldDB" id="A0A5C3Q4M1"/>
<accession>A0A5C3Q4M1</accession>
<organism evidence="1 2">
    <name type="scientific">Pterulicium gracile</name>
    <dbReference type="NCBI Taxonomy" id="1884261"/>
    <lineage>
        <taxon>Eukaryota</taxon>
        <taxon>Fungi</taxon>
        <taxon>Dikarya</taxon>
        <taxon>Basidiomycota</taxon>
        <taxon>Agaricomycotina</taxon>
        <taxon>Agaricomycetes</taxon>
        <taxon>Agaricomycetidae</taxon>
        <taxon>Agaricales</taxon>
        <taxon>Pleurotineae</taxon>
        <taxon>Pterulaceae</taxon>
        <taxon>Pterulicium</taxon>
    </lineage>
</organism>
<dbReference type="OrthoDB" id="3193844at2759"/>
<evidence type="ECO:0000313" key="2">
    <source>
        <dbReference type="Proteomes" id="UP000305067"/>
    </source>
</evidence>
<sequence length="157" mass="17470">MLKMSQSSGTGEGLSDENLIVLPDGIEQEGLRALYQVLYPKYRRLDPSVTISASEVCGLSFGDWYSVHSLASHWFMLDIQVLATEMLEYLAPQQSAADKIFFGRLCNRSDWDTDGYWSLASPRGTLADSLRRPSEGHRLGNCPQAHEVQLCDEALGL</sequence>
<dbReference type="Proteomes" id="UP000305067">
    <property type="component" value="Unassembled WGS sequence"/>
</dbReference>
<evidence type="ECO:0008006" key="3">
    <source>
        <dbReference type="Google" id="ProtNLM"/>
    </source>
</evidence>
<evidence type="ECO:0000313" key="1">
    <source>
        <dbReference type="EMBL" id="TFK95979.1"/>
    </source>
</evidence>
<gene>
    <name evidence="1" type="ORF">BDV98DRAFT_345296</name>
</gene>